<name>A0ACC2L222_PERAE</name>
<keyword evidence="2" id="KW-1185">Reference proteome</keyword>
<reference evidence="1 2" key="1">
    <citation type="journal article" date="2022" name="Hortic Res">
        <title>A haplotype resolved chromosomal level avocado genome allows analysis of novel avocado genes.</title>
        <authorList>
            <person name="Nath O."/>
            <person name="Fletcher S.J."/>
            <person name="Hayward A."/>
            <person name="Shaw L.M."/>
            <person name="Masouleh A.K."/>
            <person name="Furtado A."/>
            <person name="Henry R.J."/>
            <person name="Mitter N."/>
        </authorList>
    </citation>
    <scope>NUCLEOTIDE SEQUENCE [LARGE SCALE GENOMIC DNA]</scope>
    <source>
        <strain evidence="2">cv. Hass</strain>
    </source>
</reference>
<dbReference type="EMBL" id="CM056814">
    <property type="protein sequence ID" value="KAJ8627465.1"/>
    <property type="molecule type" value="Genomic_DNA"/>
</dbReference>
<protein>
    <submittedName>
        <fullName evidence="1">Uncharacterized protein</fullName>
    </submittedName>
</protein>
<evidence type="ECO:0000313" key="2">
    <source>
        <dbReference type="Proteomes" id="UP001234297"/>
    </source>
</evidence>
<sequence length="174" mass="18928">MKKANTRPTKRGRLSSTSTSRPQVSSPQSSSSPSTPHLSNLLKPNGKILESLQNRSIVVERRVLVNQIRNFDLPKVVARVDYPPLAHKPASPPPPPPRASSSRPSSSPRPSSSSSTLDRLGAIERDVACIKKEQKKTKKTMNTTFKYYSAICKSCTREDVAAPPSPSSPPPDSD</sequence>
<evidence type="ECO:0000313" key="1">
    <source>
        <dbReference type="EMBL" id="KAJ8627465.1"/>
    </source>
</evidence>
<proteinExistence type="predicted"/>
<gene>
    <name evidence="1" type="ORF">MRB53_020772</name>
</gene>
<accession>A0ACC2L222</accession>
<dbReference type="Proteomes" id="UP001234297">
    <property type="component" value="Chromosome 6"/>
</dbReference>
<comment type="caution">
    <text evidence="1">The sequence shown here is derived from an EMBL/GenBank/DDBJ whole genome shotgun (WGS) entry which is preliminary data.</text>
</comment>
<organism evidence="1 2">
    <name type="scientific">Persea americana</name>
    <name type="common">Avocado</name>
    <dbReference type="NCBI Taxonomy" id="3435"/>
    <lineage>
        <taxon>Eukaryota</taxon>
        <taxon>Viridiplantae</taxon>
        <taxon>Streptophyta</taxon>
        <taxon>Embryophyta</taxon>
        <taxon>Tracheophyta</taxon>
        <taxon>Spermatophyta</taxon>
        <taxon>Magnoliopsida</taxon>
        <taxon>Magnoliidae</taxon>
        <taxon>Laurales</taxon>
        <taxon>Lauraceae</taxon>
        <taxon>Persea</taxon>
    </lineage>
</organism>